<protein>
    <submittedName>
        <fullName evidence="1">Uncharacterized protein</fullName>
    </submittedName>
</protein>
<evidence type="ECO:0000313" key="2">
    <source>
        <dbReference type="Proteomes" id="UP000501705"/>
    </source>
</evidence>
<organism evidence="1 2">
    <name type="scientific">Nocardia brasiliensis</name>
    <dbReference type="NCBI Taxonomy" id="37326"/>
    <lineage>
        <taxon>Bacteria</taxon>
        <taxon>Bacillati</taxon>
        <taxon>Actinomycetota</taxon>
        <taxon>Actinomycetes</taxon>
        <taxon>Mycobacteriales</taxon>
        <taxon>Nocardiaceae</taxon>
        <taxon>Nocardia</taxon>
    </lineage>
</organism>
<reference evidence="1 2" key="1">
    <citation type="journal article" date="2019" name="ACS Chem. Biol.">
        <title>Identification and Mobilization of a Cryptic Antibiotic Biosynthesis Gene Locus from a Human-Pathogenic Nocardia Isolate.</title>
        <authorList>
            <person name="Herisse M."/>
            <person name="Ishida K."/>
            <person name="Porter J.L."/>
            <person name="Howden B."/>
            <person name="Hertweck C."/>
            <person name="Stinear T.P."/>
            <person name="Pidot S.J."/>
        </authorList>
    </citation>
    <scope>NUCLEOTIDE SEQUENCE [LARGE SCALE GENOMIC DNA]</scope>
    <source>
        <strain evidence="1 2">AUSMDU00024985</strain>
    </source>
</reference>
<dbReference type="EMBL" id="CP046171">
    <property type="protein sequence ID" value="QIS02171.1"/>
    <property type="molecule type" value="Genomic_DNA"/>
</dbReference>
<name>A0A6G9XMK6_NOCBR</name>
<dbReference type="AlphaFoldDB" id="A0A6G9XMK6"/>
<gene>
    <name evidence="1" type="ORF">F5X71_07435</name>
</gene>
<evidence type="ECO:0000313" key="1">
    <source>
        <dbReference type="EMBL" id="QIS02171.1"/>
    </source>
</evidence>
<dbReference type="Proteomes" id="UP000501705">
    <property type="component" value="Chromosome"/>
</dbReference>
<proteinExistence type="predicted"/>
<dbReference type="RefSeq" id="WP_167461274.1">
    <property type="nucleotide sequence ID" value="NZ_CP046171.1"/>
</dbReference>
<sequence length="176" mass="18061">MSDAATLHLEYLYGPQWREVVAIVERAGQLSAEERERLNAVAGKSAEAQLKNLQGAALNGGGGLSALLSGLGQSGTPQPLQIATQAAKEFGRSRNVQIATAVAGQALSPGAGTGDLAGILQSLGSIGAVTVVSQAVSAAVLGDLVGRGEFTQGVYDELVRSWREVVGPERAEPAER</sequence>
<accession>A0A6G9XMK6</accession>